<dbReference type="AlphaFoldDB" id="A0A841RP26"/>
<dbReference type="GO" id="GO:0102559">
    <property type="term" value="F:peptide chain release factor N(5)-glutamine methyltransferase activity"/>
    <property type="evidence" value="ECO:0007669"/>
    <property type="project" value="UniProtKB-EC"/>
</dbReference>
<evidence type="ECO:0000256" key="3">
    <source>
        <dbReference type="ARBA" id="ARBA00022691"/>
    </source>
</evidence>
<dbReference type="Gene3D" id="1.10.8.10">
    <property type="entry name" value="DNA helicase RuvA subunit, C-terminal domain"/>
    <property type="match status" value="1"/>
</dbReference>
<sequence length="282" mass="31997">MAMKLYEAQQWASSFLREHDAEEKVAEILLLHYLNISKTEYLVRMREELSLEVEQQFKQAIYQHVETGIPVQHITGKEEFFGREFNVNSHVLIPRPETEEVVLQALNHLSSDTLTCVDVGTGSGVIAVTLKSERPNVHVYATDISDKALQIAKKNADKHGAEIEWLQGNFLQPLIEQGIKVDCIISNPPYIAKDEAITLSKTVRDFDPHLALFADNDGLAAYEAIVKQAKEILNPQAMIVFEIGYQQGNVVRELIIEHFPNSKVEVFRDINGKDRTVFAWIE</sequence>
<dbReference type="InterPro" id="IPR019874">
    <property type="entry name" value="RF_methyltr_PrmC"/>
</dbReference>
<dbReference type="Gene3D" id="3.40.50.150">
    <property type="entry name" value="Vaccinia Virus protein VP39"/>
    <property type="match status" value="1"/>
</dbReference>
<dbReference type="InterPro" id="IPR007848">
    <property type="entry name" value="Small_mtfrase_dom"/>
</dbReference>
<feature type="binding site" evidence="5">
    <location>
        <begin position="187"/>
        <end position="190"/>
    </location>
    <ligand>
        <name>substrate</name>
    </ligand>
</feature>
<dbReference type="Proteomes" id="UP000572212">
    <property type="component" value="Unassembled WGS sequence"/>
</dbReference>
<feature type="binding site" evidence="5">
    <location>
        <begin position="120"/>
        <end position="124"/>
    </location>
    <ligand>
        <name>S-adenosyl-L-methionine</name>
        <dbReference type="ChEBI" id="CHEBI:59789"/>
    </ligand>
</feature>
<dbReference type="InterPro" id="IPR040758">
    <property type="entry name" value="PrmC_N"/>
</dbReference>
<name>A0A841RP26_9BACI</name>
<dbReference type="InterPro" id="IPR004556">
    <property type="entry name" value="HemK-like"/>
</dbReference>
<dbReference type="InterPro" id="IPR029063">
    <property type="entry name" value="SAM-dependent_MTases_sf"/>
</dbReference>
<feature type="binding site" evidence="5">
    <location>
        <position position="187"/>
    </location>
    <ligand>
        <name>S-adenosyl-L-methionine</name>
        <dbReference type="ChEBI" id="CHEBI:59789"/>
    </ligand>
</feature>
<dbReference type="GO" id="GO:0003676">
    <property type="term" value="F:nucleic acid binding"/>
    <property type="evidence" value="ECO:0007669"/>
    <property type="project" value="InterPro"/>
</dbReference>
<comment type="function">
    <text evidence="5">Methylates the class 1 translation termination release factors RF1/PrfA and RF2/PrfB on the glutamine residue of the universally conserved GGQ motif.</text>
</comment>
<feature type="domain" description="Methyltransferase small" evidence="6">
    <location>
        <begin position="106"/>
        <end position="195"/>
    </location>
</feature>
<dbReference type="EMBL" id="JACHON010000028">
    <property type="protein sequence ID" value="MBB6514269.1"/>
    <property type="molecule type" value="Genomic_DNA"/>
</dbReference>
<dbReference type="CDD" id="cd02440">
    <property type="entry name" value="AdoMet_MTases"/>
    <property type="match status" value="1"/>
</dbReference>
<dbReference type="InterPro" id="IPR050320">
    <property type="entry name" value="N5-glutamine_MTase"/>
</dbReference>
<dbReference type="NCBIfam" id="TIGR03534">
    <property type="entry name" value="RF_mod_PrmC"/>
    <property type="match status" value="1"/>
</dbReference>
<evidence type="ECO:0000313" key="9">
    <source>
        <dbReference type="Proteomes" id="UP000572212"/>
    </source>
</evidence>
<dbReference type="Pfam" id="PF17827">
    <property type="entry name" value="PrmC_N"/>
    <property type="match status" value="1"/>
</dbReference>
<dbReference type="RefSeq" id="WP_184251013.1">
    <property type="nucleotide sequence ID" value="NZ_BAAACU010000010.1"/>
</dbReference>
<keyword evidence="2 5" id="KW-0808">Transferase</keyword>
<evidence type="ECO:0000256" key="1">
    <source>
        <dbReference type="ARBA" id="ARBA00022603"/>
    </source>
</evidence>
<organism evidence="8 9">
    <name type="scientific">Gracilibacillus halotolerans</name>
    <dbReference type="NCBI Taxonomy" id="74386"/>
    <lineage>
        <taxon>Bacteria</taxon>
        <taxon>Bacillati</taxon>
        <taxon>Bacillota</taxon>
        <taxon>Bacilli</taxon>
        <taxon>Bacillales</taxon>
        <taxon>Bacillaceae</taxon>
        <taxon>Gracilibacillus</taxon>
    </lineage>
</organism>
<feature type="binding site" evidence="5">
    <location>
        <position position="143"/>
    </location>
    <ligand>
        <name>S-adenosyl-L-methionine</name>
        <dbReference type="ChEBI" id="CHEBI:59789"/>
    </ligand>
</feature>
<gene>
    <name evidence="5" type="primary">prmC</name>
    <name evidence="8" type="ORF">GGQ92_003092</name>
</gene>
<dbReference type="Pfam" id="PF05175">
    <property type="entry name" value="MTS"/>
    <property type="match status" value="1"/>
</dbReference>
<evidence type="ECO:0000256" key="2">
    <source>
        <dbReference type="ARBA" id="ARBA00022679"/>
    </source>
</evidence>
<feature type="domain" description="Release factor glutamine methyltransferase N-terminal" evidence="7">
    <location>
        <begin position="7"/>
        <end position="76"/>
    </location>
</feature>
<dbReference type="HAMAP" id="MF_02126">
    <property type="entry name" value="RF_methyltr_PrmC"/>
    <property type="match status" value="1"/>
</dbReference>
<evidence type="ECO:0000256" key="4">
    <source>
        <dbReference type="ARBA" id="ARBA00048391"/>
    </source>
</evidence>
<comment type="caution">
    <text evidence="8">The sequence shown here is derived from an EMBL/GenBank/DDBJ whole genome shotgun (WGS) entry which is preliminary data.</text>
</comment>
<dbReference type="NCBIfam" id="TIGR00536">
    <property type="entry name" value="hemK_fam"/>
    <property type="match status" value="1"/>
</dbReference>
<keyword evidence="3 5" id="KW-0949">S-adenosyl-L-methionine</keyword>
<evidence type="ECO:0000259" key="6">
    <source>
        <dbReference type="Pfam" id="PF05175"/>
    </source>
</evidence>
<dbReference type="PANTHER" id="PTHR18895">
    <property type="entry name" value="HEMK METHYLTRANSFERASE"/>
    <property type="match status" value="1"/>
</dbReference>
<comment type="catalytic activity">
    <reaction evidence="4 5">
        <text>L-glutaminyl-[peptide chain release factor] + S-adenosyl-L-methionine = N(5)-methyl-L-glutaminyl-[peptide chain release factor] + S-adenosyl-L-homocysteine + H(+)</text>
        <dbReference type="Rhea" id="RHEA:42896"/>
        <dbReference type="Rhea" id="RHEA-COMP:10271"/>
        <dbReference type="Rhea" id="RHEA-COMP:10272"/>
        <dbReference type="ChEBI" id="CHEBI:15378"/>
        <dbReference type="ChEBI" id="CHEBI:30011"/>
        <dbReference type="ChEBI" id="CHEBI:57856"/>
        <dbReference type="ChEBI" id="CHEBI:59789"/>
        <dbReference type="ChEBI" id="CHEBI:61891"/>
        <dbReference type="EC" id="2.1.1.297"/>
    </reaction>
</comment>
<protein>
    <recommendedName>
        <fullName evidence="5">Release factor glutamine methyltransferase</fullName>
        <shortName evidence="5">RF MTase</shortName>
        <ecNumber evidence="5">2.1.1.297</ecNumber>
    </recommendedName>
    <alternativeName>
        <fullName evidence="5">N5-glutamine methyltransferase PrmC</fullName>
    </alternativeName>
    <alternativeName>
        <fullName evidence="5">Protein-(glutamine-N5) MTase PrmC</fullName>
    </alternativeName>
    <alternativeName>
        <fullName evidence="5">Protein-glutamine N-methyltransferase PrmC</fullName>
    </alternativeName>
</protein>
<evidence type="ECO:0000256" key="5">
    <source>
        <dbReference type="HAMAP-Rule" id="MF_02126"/>
    </source>
</evidence>
<feature type="binding site" evidence="5">
    <location>
        <position position="170"/>
    </location>
    <ligand>
        <name>S-adenosyl-L-methionine</name>
        <dbReference type="ChEBI" id="CHEBI:59789"/>
    </ligand>
</feature>
<accession>A0A841RP26</accession>
<evidence type="ECO:0000259" key="7">
    <source>
        <dbReference type="Pfam" id="PF17827"/>
    </source>
</evidence>
<keyword evidence="1 5" id="KW-0489">Methyltransferase</keyword>
<dbReference type="EC" id="2.1.1.297" evidence="5"/>
<dbReference type="SUPFAM" id="SSF53335">
    <property type="entry name" value="S-adenosyl-L-methionine-dependent methyltransferases"/>
    <property type="match status" value="1"/>
</dbReference>
<comment type="similarity">
    <text evidence="5">Belongs to the protein N5-glutamine methyltransferase family. PrmC subfamily.</text>
</comment>
<dbReference type="PROSITE" id="PS00092">
    <property type="entry name" value="N6_MTASE"/>
    <property type="match status" value="1"/>
</dbReference>
<dbReference type="PANTHER" id="PTHR18895:SF74">
    <property type="entry name" value="MTRF1L RELEASE FACTOR GLUTAMINE METHYLTRANSFERASE"/>
    <property type="match status" value="1"/>
</dbReference>
<keyword evidence="9" id="KW-1185">Reference proteome</keyword>
<proteinExistence type="inferred from homology"/>
<evidence type="ECO:0000313" key="8">
    <source>
        <dbReference type="EMBL" id="MBB6514269.1"/>
    </source>
</evidence>
<dbReference type="InterPro" id="IPR002052">
    <property type="entry name" value="DNA_methylase_N6_adenine_CS"/>
</dbReference>
<reference evidence="8 9" key="1">
    <citation type="submission" date="2020-08" db="EMBL/GenBank/DDBJ databases">
        <title>Genomic Encyclopedia of Type Strains, Phase IV (KMG-IV): sequencing the most valuable type-strain genomes for metagenomic binning, comparative biology and taxonomic classification.</title>
        <authorList>
            <person name="Goeker M."/>
        </authorList>
    </citation>
    <scope>NUCLEOTIDE SEQUENCE [LARGE SCALE GENOMIC DNA]</scope>
    <source>
        <strain evidence="8 9">DSM 11805</strain>
    </source>
</reference>
<dbReference type="GO" id="GO:0032259">
    <property type="term" value="P:methylation"/>
    <property type="evidence" value="ECO:0007669"/>
    <property type="project" value="UniProtKB-KW"/>
</dbReference>